<gene>
    <name evidence="2" type="ORF">SAMN05421824_1094</name>
</gene>
<dbReference type="InterPro" id="IPR016181">
    <property type="entry name" value="Acyl_CoA_acyltransferase"/>
</dbReference>
<dbReference type="InterPro" id="IPR000182">
    <property type="entry name" value="GNAT_dom"/>
</dbReference>
<dbReference type="OrthoDB" id="2352823at2"/>
<accession>A0A1H9D236</accession>
<evidence type="ECO:0000313" key="3">
    <source>
        <dbReference type="Proteomes" id="UP000198999"/>
    </source>
</evidence>
<dbReference type="EMBL" id="FOFN01000001">
    <property type="protein sequence ID" value="SEQ07556.1"/>
    <property type="molecule type" value="Genomic_DNA"/>
</dbReference>
<dbReference type="CDD" id="cd04301">
    <property type="entry name" value="NAT_SF"/>
    <property type="match status" value="1"/>
</dbReference>
<dbReference type="SUPFAM" id="SSF55729">
    <property type="entry name" value="Acyl-CoA N-acyltransferases (Nat)"/>
    <property type="match status" value="1"/>
</dbReference>
<dbReference type="Proteomes" id="UP000198999">
    <property type="component" value="Unassembled WGS sequence"/>
</dbReference>
<dbReference type="Gene3D" id="3.40.630.30">
    <property type="match status" value="1"/>
</dbReference>
<dbReference type="STRING" id="419940.SAMN05421824_1094"/>
<organism evidence="2 3">
    <name type="scientific">Hyunsoonleella jejuensis</name>
    <dbReference type="NCBI Taxonomy" id="419940"/>
    <lineage>
        <taxon>Bacteria</taxon>
        <taxon>Pseudomonadati</taxon>
        <taxon>Bacteroidota</taxon>
        <taxon>Flavobacteriia</taxon>
        <taxon>Flavobacteriales</taxon>
        <taxon>Flavobacteriaceae</taxon>
    </lineage>
</organism>
<keyword evidence="2" id="KW-0808">Transferase</keyword>
<evidence type="ECO:0000259" key="1">
    <source>
        <dbReference type="PROSITE" id="PS51186"/>
    </source>
</evidence>
<dbReference type="GO" id="GO:0016747">
    <property type="term" value="F:acyltransferase activity, transferring groups other than amino-acyl groups"/>
    <property type="evidence" value="ECO:0007669"/>
    <property type="project" value="InterPro"/>
</dbReference>
<sequence length="151" mass="17272">MAKIKDFKIKQISAKTTYPVRHPVLRKGRPLETCVFKGDDLKTTIHIGVFHKNQIIGVASFMKSRNSLFKETLQCQLRGMAILEDFQGKGLGKLILAYGEKLLKEKDIELIWCNARIIAVNFYKNNGYTTLGDPFYIPEIGKHFTMYKSIS</sequence>
<dbReference type="AlphaFoldDB" id="A0A1H9D236"/>
<dbReference type="RefSeq" id="WP_092576611.1">
    <property type="nucleotide sequence ID" value="NZ_FOFN01000001.1"/>
</dbReference>
<dbReference type="PROSITE" id="PS51186">
    <property type="entry name" value="GNAT"/>
    <property type="match status" value="1"/>
</dbReference>
<name>A0A1H9D236_9FLAO</name>
<dbReference type="Pfam" id="PF00583">
    <property type="entry name" value="Acetyltransf_1"/>
    <property type="match status" value="1"/>
</dbReference>
<feature type="domain" description="N-acetyltransferase" evidence="1">
    <location>
        <begin position="1"/>
        <end position="151"/>
    </location>
</feature>
<protein>
    <submittedName>
        <fullName evidence="2">Acetyltransferase (GNAT) domain-containing protein</fullName>
    </submittedName>
</protein>
<reference evidence="2 3" key="1">
    <citation type="submission" date="2016-10" db="EMBL/GenBank/DDBJ databases">
        <authorList>
            <person name="de Groot N.N."/>
        </authorList>
    </citation>
    <scope>NUCLEOTIDE SEQUENCE [LARGE SCALE GENOMIC DNA]</scope>
    <source>
        <strain evidence="2 3">DSM 21035</strain>
    </source>
</reference>
<evidence type="ECO:0000313" key="2">
    <source>
        <dbReference type="EMBL" id="SEQ07556.1"/>
    </source>
</evidence>
<proteinExistence type="predicted"/>
<keyword evidence="3" id="KW-1185">Reference proteome</keyword>